<dbReference type="Proteomes" id="UP000732193">
    <property type="component" value="Unassembled WGS sequence"/>
</dbReference>
<accession>A0AAE2VVN0</accession>
<reference evidence="2 3" key="1">
    <citation type="submission" date="2021-01" db="EMBL/GenBank/DDBJ databases">
        <title>Diatom-associated Roseobacters Show Island Model of Population Structure.</title>
        <authorList>
            <person name="Qu L."/>
            <person name="Feng X."/>
            <person name="Chen Y."/>
            <person name="Li L."/>
            <person name="Wang X."/>
            <person name="Hu Z."/>
            <person name="Wang H."/>
            <person name="Luo H."/>
        </authorList>
    </citation>
    <scope>NUCLEOTIDE SEQUENCE [LARGE SCALE GENOMIC DNA]</scope>
    <source>
        <strain evidence="2 3">TR60-84</strain>
    </source>
</reference>
<comment type="caution">
    <text evidence="2">The sequence shown here is derived from an EMBL/GenBank/DDBJ whole genome shotgun (WGS) entry which is preliminary data.</text>
</comment>
<evidence type="ECO:0000256" key="1">
    <source>
        <dbReference type="SAM" id="MobiDB-lite"/>
    </source>
</evidence>
<gene>
    <name evidence="2" type="ORF">JQV55_02335</name>
</gene>
<protein>
    <submittedName>
        <fullName evidence="2">Uncharacterized protein</fullName>
    </submittedName>
</protein>
<dbReference type="GeneID" id="93913022"/>
<evidence type="ECO:0000313" key="3">
    <source>
        <dbReference type="Proteomes" id="UP000732193"/>
    </source>
</evidence>
<proteinExistence type="predicted"/>
<feature type="region of interest" description="Disordered" evidence="1">
    <location>
        <begin position="29"/>
        <end position="90"/>
    </location>
</feature>
<keyword evidence="3" id="KW-1185">Reference proteome</keyword>
<evidence type="ECO:0000313" key="2">
    <source>
        <dbReference type="EMBL" id="MBM1712398.1"/>
    </source>
</evidence>
<organism evidence="2 3">
    <name type="scientific">Sulfitobacter geojensis</name>
    <dbReference type="NCBI Taxonomy" id="1342299"/>
    <lineage>
        <taxon>Bacteria</taxon>
        <taxon>Pseudomonadati</taxon>
        <taxon>Pseudomonadota</taxon>
        <taxon>Alphaproteobacteria</taxon>
        <taxon>Rhodobacterales</taxon>
        <taxon>Roseobacteraceae</taxon>
        <taxon>Sulfitobacter</taxon>
    </lineage>
</organism>
<name>A0AAE2VVN0_9RHOB</name>
<sequence>MNQIINMIIRQVMHQLVRRGVSAGFDKASEIGQRRKGQGRNAQQLPPDALDDYGNPIAPQLTPEERRQQRHARQQARQAKQAMKVMRRVK</sequence>
<dbReference type="EMBL" id="JAFBRM010000001">
    <property type="protein sequence ID" value="MBM1712398.1"/>
    <property type="molecule type" value="Genomic_DNA"/>
</dbReference>
<dbReference type="AlphaFoldDB" id="A0AAE2VVN0"/>
<dbReference type="RefSeq" id="WP_025044964.1">
    <property type="nucleotide sequence ID" value="NZ_CANKZB010000001.1"/>
</dbReference>